<proteinExistence type="predicted"/>
<dbReference type="VEuPathDB" id="FungiDB:MPH_09544"/>
<organism evidence="2 3">
    <name type="scientific">Macrophomina phaseolina (strain MS6)</name>
    <name type="common">Charcoal rot fungus</name>
    <dbReference type="NCBI Taxonomy" id="1126212"/>
    <lineage>
        <taxon>Eukaryota</taxon>
        <taxon>Fungi</taxon>
        <taxon>Dikarya</taxon>
        <taxon>Ascomycota</taxon>
        <taxon>Pezizomycotina</taxon>
        <taxon>Dothideomycetes</taxon>
        <taxon>Dothideomycetes incertae sedis</taxon>
        <taxon>Botryosphaeriales</taxon>
        <taxon>Botryosphaeriaceae</taxon>
        <taxon>Macrophomina</taxon>
    </lineage>
</organism>
<protein>
    <submittedName>
        <fullName evidence="2">Uncharacterized protein</fullName>
    </submittedName>
</protein>
<evidence type="ECO:0000313" key="2">
    <source>
        <dbReference type="EMBL" id="EKG13263.1"/>
    </source>
</evidence>
<evidence type="ECO:0000256" key="1">
    <source>
        <dbReference type="SAM" id="MobiDB-lite"/>
    </source>
</evidence>
<dbReference type="InParanoid" id="K2RF73"/>
<dbReference type="HOGENOM" id="CLU_1267115_0_0_1"/>
<comment type="caution">
    <text evidence="2">The sequence shown here is derived from an EMBL/GenBank/DDBJ whole genome shotgun (WGS) entry which is preliminary data.</text>
</comment>
<feature type="compositionally biased region" description="Low complexity" evidence="1">
    <location>
        <begin position="33"/>
        <end position="45"/>
    </location>
</feature>
<gene>
    <name evidence="2" type="ORF">MPH_09544</name>
</gene>
<dbReference type="Proteomes" id="UP000007129">
    <property type="component" value="Unassembled WGS sequence"/>
</dbReference>
<feature type="compositionally biased region" description="Acidic residues" evidence="1">
    <location>
        <begin position="144"/>
        <end position="157"/>
    </location>
</feature>
<sequence>MPSISAANEAASRSTTYYLPSQRKQKRRRPERSNSPSSESSTTSTVPMLPAERVSLAQSNGEEHTNEAAETNAVGNIDDDQFLPDVMQVFNDSDQLNGVGRASGTLQLAGSTDTAPLRRASSSIYSVDSGDTLYDHPASGEPVREEDDLPFDPQDEYDMDRDTRHFLERRLDEICEGLYYVWDQASLEDRARLTRSLQWVVVGARNGTLPHPSVQRLR</sequence>
<dbReference type="EMBL" id="AHHD01000414">
    <property type="protein sequence ID" value="EKG13263.1"/>
    <property type="molecule type" value="Genomic_DNA"/>
</dbReference>
<dbReference type="AlphaFoldDB" id="K2RF73"/>
<evidence type="ECO:0000313" key="3">
    <source>
        <dbReference type="Proteomes" id="UP000007129"/>
    </source>
</evidence>
<feature type="region of interest" description="Disordered" evidence="1">
    <location>
        <begin position="128"/>
        <end position="157"/>
    </location>
</feature>
<name>K2RF73_MACPH</name>
<reference evidence="2 3" key="1">
    <citation type="journal article" date="2012" name="BMC Genomics">
        <title>Tools to kill: Genome of one of the most destructive plant pathogenic fungi Macrophomina phaseolina.</title>
        <authorList>
            <person name="Islam M.S."/>
            <person name="Haque M.S."/>
            <person name="Islam M.M."/>
            <person name="Emdad E.M."/>
            <person name="Halim A."/>
            <person name="Hossen Q.M.M."/>
            <person name="Hossain M.Z."/>
            <person name="Ahmed B."/>
            <person name="Rahim S."/>
            <person name="Rahman M.S."/>
            <person name="Alam M.M."/>
            <person name="Hou S."/>
            <person name="Wan X."/>
            <person name="Saito J.A."/>
            <person name="Alam M."/>
        </authorList>
    </citation>
    <scope>NUCLEOTIDE SEQUENCE [LARGE SCALE GENOMIC DNA]</scope>
    <source>
        <strain evidence="2 3">MS6</strain>
    </source>
</reference>
<feature type="region of interest" description="Disordered" evidence="1">
    <location>
        <begin position="1"/>
        <end position="74"/>
    </location>
</feature>
<accession>K2RF73</accession>